<evidence type="ECO:0000313" key="1">
    <source>
        <dbReference type="EMBL" id="XCB31668.1"/>
    </source>
</evidence>
<proteinExistence type="predicted"/>
<reference evidence="1" key="1">
    <citation type="submission" date="2023-08" db="EMBL/GenBank/DDBJ databases">
        <authorList>
            <person name="Messyasz A."/>
            <person name="Mannisto M.K."/>
            <person name="Kerkhof L.J."/>
            <person name="Haggblom M."/>
        </authorList>
    </citation>
    <scope>NUCLEOTIDE SEQUENCE</scope>
    <source>
        <strain evidence="1">X5P6</strain>
    </source>
</reference>
<accession>A0AAU7ZL54</accession>
<dbReference type="AlphaFoldDB" id="A0AAU7ZL54"/>
<reference evidence="1" key="2">
    <citation type="journal article" date="2024" name="Environ. Microbiol.">
        <title>Genome analysis and description of Tunturibacter gen. nov. expands the diversity of Terriglobia in tundra soils.</title>
        <authorList>
            <person name="Messyasz A."/>
            <person name="Mannisto M.K."/>
            <person name="Kerkhof L.J."/>
            <person name="Haggblom M.M."/>
        </authorList>
    </citation>
    <scope>NUCLEOTIDE SEQUENCE</scope>
    <source>
        <strain evidence="1">X5P6</strain>
    </source>
</reference>
<organism evidence="1">
    <name type="scientific">Tunturiibacter psychrotolerans</name>
    <dbReference type="NCBI Taxonomy" id="3069686"/>
    <lineage>
        <taxon>Bacteria</taxon>
        <taxon>Pseudomonadati</taxon>
        <taxon>Acidobacteriota</taxon>
        <taxon>Terriglobia</taxon>
        <taxon>Terriglobales</taxon>
        <taxon>Acidobacteriaceae</taxon>
        <taxon>Tunturiibacter</taxon>
    </lineage>
</organism>
<dbReference type="KEGG" id="tpsc:RBB77_14550"/>
<dbReference type="RefSeq" id="WP_353062514.1">
    <property type="nucleotide sequence ID" value="NZ_CP132942.1"/>
</dbReference>
<name>A0AAU7ZL54_9BACT</name>
<sequence length="114" mass="12034">MRATGWTAGDVSFRERPGNVRDDEACSFDCIVCMLPVSYIVASISQGGWTDRLSGDGQEDAAEGLLVLLRIFSALRVGFSLSFDTGDYITVVGGGKTGELSTHFGGGFSGLDCL</sequence>
<protein>
    <submittedName>
        <fullName evidence="1">Uncharacterized protein</fullName>
    </submittedName>
</protein>
<dbReference type="EMBL" id="CP132942">
    <property type="protein sequence ID" value="XCB31668.1"/>
    <property type="molecule type" value="Genomic_DNA"/>
</dbReference>
<gene>
    <name evidence="1" type="ORF">RBB77_14550</name>
</gene>